<dbReference type="WBParaSite" id="L893_g15851.t1">
    <property type="protein sequence ID" value="L893_g15851.t1"/>
    <property type="gene ID" value="L893_g15851"/>
</dbReference>
<feature type="signal peptide" evidence="1">
    <location>
        <begin position="1"/>
        <end position="18"/>
    </location>
</feature>
<dbReference type="SMART" id="SM00327">
    <property type="entry name" value="VWA"/>
    <property type="match status" value="1"/>
</dbReference>
<proteinExistence type="predicted"/>
<feature type="chain" id="PRO_5009312114" evidence="1">
    <location>
        <begin position="19"/>
        <end position="374"/>
    </location>
</feature>
<dbReference type="Pfam" id="PF00092">
    <property type="entry name" value="VWA"/>
    <property type="match status" value="1"/>
</dbReference>
<accession>A0A1I7YFK2</accession>
<evidence type="ECO:0000313" key="4">
    <source>
        <dbReference type="WBParaSite" id="L893_g15851.t1"/>
    </source>
</evidence>
<dbReference type="Gene3D" id="3.40.50.410">
    <property type="entry name" value="von Willebrand factor, type A domain"/>
    <property type="match status" value="1"/>
</dbReference>
<evidence type="ECO:0000259" key="2">
    <source>
        <dbReference type="PROSITE" id="PS50234"/>
    </source>
</evidence>
<dbReference type="InterPro" id="IPR002035">
    <property type="entry name" value="VWF_A"/>
</dbReference>
<dbReference type="AlphaFoldDB" id="A0A1I7YFK2"/>
<name>A0A1I7YFK2_9BILA</name>
<dbReference type="GO" id="GO:0045087">
    <property type="term" value="P:innate immune response"/>
    <property type="evidence" value="ECO:0007669"/>
    <property type="project" value="TreeGrafter"/>
</dbReference>
<sequence length="374" mass="40110">MKCPALFLSLLLCGYAAAAQPTVATSPPTTKRPASTTVDRECSCTVSKIWLDIAVIIDVSEAMDDGVYGVAAQLISVFGQLNISQQDGQFARVALVTAAGTATKLSDLTTYKDTTALVNAITSLQPGKDKTINIQAALKVVADIFESNGSKRNRKQVVLLYASAYNQGGYADPKGTALQLRDGGISIITVAYVQASETSDVLKISELASLGFAFSNIETADLVDSITNAFCQANCFCPTNWAQFADEYDTPGSHKYGVCLKYVGMEASWFAANAIGCRHNGVNGSHLVTEFSSAKQIFNQAYYVDASNQTGISLDTISYHIGLRTKVPNTSGYVVKSNGHIIQWENSNCYTDAQNYLCEAAACDTDNYCAHVDF</sequence>
<protein>
    <submittedName>
        <fullName evidence="4">VWFA domain-containing protein</fullName>
    </submittedName>
</protein>
<dbReference type="PANTHER" id="PTHR31024">
    <property type="entry name" value="C-TYPE LECTIN"/>
    <property type="match status" value="1"/>
</dbReference>
<organism evidence="3 4">
    <name type="scientific">Steinernema glaseri</name>
    <dbReference type="NCBI Taxonomy" id="37863"/>
    <lineage>
        <taxon>Eukaryota</taxon>
        <taxon>Metazoa</taxon>
        <taxon>Ecdysozoa</taxon>
        <taxon>Nematoda</taxon>
        <taxon>Chromadorea</taxon>
        <taxon>Rhabditida</taxon>
        <taxon>Tylenchina</taxon>
        <taxon>Panagrolaimomorpha</taxon>
        <taxon>Strongyloidoidea</taxon>
        <taxon>Steinernematidae</taxon>
        <taxon>Steinernema</taxon>
    </lineage>
</organism>
<dbReference type="SUPFAM" id="SSF53300">
    <property type="entry name" value="vWA-like"/>
    <property type="match status" value="1"/>
</dbReference>
<evidence type="ECO:0000313" key="3">
    <source>
        <dbReference type="Proteomes" id="UP000095287"/>
    </source>
</evidence>
<dbReference type="PANTHER" id="PTHR31024:SF13">
    <property type="entry name" value="C-TYPE LECTIN DOMAIN-CONTAINING PROTEIN 160"/>
    <property type="match status" value="1"/>
</dbReference>
<dbReference type="CDD" id="cd00037">
    <property type="entry name" value="CLECT"/>
    <property type="match status" value="1"/>
</dbReference>
<reference evidence="4" key="1">
    <citation type="submission" date="2016-11" db="UniProtKB">
        <authorList>
            <consortium name="WormBaseParasite"/>
        </authorList>
    </citation>
    <scope>IDENTIFICATION</scope>
</reference>
<dbReference type="PROSITE" id="PS50234">
    <property type="entry name" value="VWFA"/>
    <property type="match status" value="1"/>
</dbReference>
<dbReference type="InterPro" id="IPR016187">
    <property type="entry name" value="CTDL_fold"/>
</dbReference>
<dbReference type="InterPro" id="IPR036465">
    <property type="entry name" value="vWFA_dom_sf"/>
</dbReference>
<dbReference type="SUPFAM" id="SSF56436">
    <property type="entry name" value="C-type lectin-like"/>
    <property type="match status" value="1"/>
</dbReference>
<feature type="domain" description="VWFA" evidence="2">
    <location>
        <begin position="52"/>
        <end position="230"/>
    </location>
</feature>
<keyword evidence="3" id="KW-1185">Reference proteome</keyword>
<keyword evidence="1" id="KW-0732">Signal</keyword>
<dbReference type="Proteomes" id="UP000095287">
    <property type="component" value="Unplaced"/>
</dbReference>
<evidence type="ECO:0000256" key="1">
    <source>
        <dbReference type="SAM" id="SignalP"/>
    </source>
</evidence>